<accession>A0A2T0JQ40</accession>
<dbReference type="Proteomes" id="UP000239415">
    <property type="component" value="Unassembled WGS sequence"/>
</dbReference>
<sequence>MSGECCGGDRNADDDTSPRTVWSILAVVMIGGWGALAAVLLSR</sequence>
<feature type="transmembrane region" description="Helical" evidence="1">
    <location>
        <begin position="20"/>
        <end position="41"/>
    </location>
</feature>
<keyword evidence="3" id="KW-1185">Reference proteome</keyword>
<reference evidence="2 3" key="1">
    <citation type="submission" date="2018-03" db="EMBL/GenBank/DDBJ databases">
        <title>Genomic Encyclopedia of Archaeal and Bacterial Type Strains, Phase II (KMG-II): from individual species to whole genera.</title>
        <authorList>
            <person name="Goeker M."/>
        </authorList>
    </citation>
    <scope>NUCLEOTIDE SEQUENCE [LARGE SCALE GENOMIC DNA]</scope>
    <source>
        <strain evidence="2 3">DSM 43146</strain>
    </source>
</reference>
<evidence type="ECO:0000256" key="1">
    <source>
        <dbReference type="SAM" id="Phobius"/>
    </source>
</evidence>
<dbReference type="RefSeq" id="WP_275414982.1">
    <property type="nucleotide sequence ID" value="NZ_BOMO01000168.1"/>
</dbReference>
<keyword evidence="1" id="KW-1133">Transmembrane helix</keyword>
<protein>
    <submittedName>
        <fullName evidence="2">Uncharacterized protein</fullName>
    </submittedName>
</protein>
<name>A0A2T0JQ40_9ACTN</name>
<evidence type="ECO:0000313" key="3">
    <source>
        <dbReference type="Proteomes" id="UP000239415"/>
    </source>
</evidence>
<keyword evidence="1" id="KW-0812">Transmembrane</keyword>
<comment type="caution">
    <text evidence="2">The sequence shown here is derived from an EMBL/GenBank/DDBJ whole genome shotgun (WGS) entry which is preliminary data.</text>
</comment>
<gene>
    <name evidence="2" type="ORF">CLV67_13517</name>
</gene>
<organism evidence="2 3">
    <name type="scientific">Actinoplanes italicus</name>
    <dbReference type="NCBI Taxonomy" id="113567"/>
    <lineage>
        <taxon>Bacteria</taxon>
        <taxon>Bacillati</taxon>
        <taxon>Actinomycetota</taxon>
        <taxon>Actinomycetes</taxon>
        <taxon>Micromonosporales</taxon>
        <taxon>Micromonosporaceae</taxon>
        <taxon>Actinoplanes</taxon>
    </lineage>
</organism>
<dbReference type="AlphaFoldDB" id="A0A2T0JQ40"/>
<keyword evidence="1" id="KW-0472">Membrane</keyword>
<dbReference type="EMBL" id="PVMZ01000035">
    <property type="protein sequence ID" value="PRX09741.1"/>
    <property type="molecule type" value="Genomic_DNA"/>
</dbReference>
<evidence type="ECO:0000313" key="2">
    <source>
        <dbReference type="EMBL" id="PRX09741.1"/>
    </source>
</evidence>
<proteinExistence type="predicted"/>